<dbReference type="AlphaFoldDB" id="A0A645E430"/>
<organism evidence="1">
    <name type="scientific">bioreactor metagenome</name>
    <dbReference type="NCBI Taxonomy" id="1076179"/>
    <lineage>
        <taxon>unclassified sequences</taxon>
        <taxon>metagenomes</taxon>
        <taxon>ecological metagenomes</taxon>
    </lineage>
</organism>
<reference evidence="1" key="1">
    <citation type="submission" date="2019-08" db="EMBL/GenBank/DDBJ databases">
        <authorList>
            <person name="Kucharzyk K."/>
            <person name="Murdoch R.W."/>
            <person name="Higgins S."/>
            <person name="Loffler F."/>
        </authorList>
    </citation>
    <scope>NUCLEOTIDE SEQUENCE</scope>
</reference>
<comment type="caution">
    <text evidence="1">The sequence shown here is derived from an EMBL/GenBank/DDBJ whole genome shotgun (WGS) entry which is preliminary data.</text>
</comment>
<protein>
    <submittedName>
        <fullName evidence="1">Uncharacterized protein</fullName>
    </submittedName>
</protein>
<gene>
    <name evidence="1" type="ORF">SDC9_142718</name>
</gene>
<sequence>MQTGMTRPLFKHAMNWMRLCMIGLAESKNVAGYTKKSRIGHATMVLSHTIGDIQLIIRMAKEGNRNERKIICIANPFSCCFILGGADYRTVAVPGASRTFTTLPLRYDIRLFCSGYCMYPSCVLFA</sequence>
<proteinExistence type="predicted"/>
<accession>A0A645E430</accession>
<evidence type="ECO:0000313" key="1">
    <source>
        <dbReference type="EMBL" id="MPM95563.1"/>
    </source>
</evidence>
<dbReference type="EMBL" id="VSSQ01042038">
    <property type="protein sequence ID" value="MPM95563.1"/>
    <property type="molecule type" value="Genomic_DNA"/>
</dbReference>
<name>A0A645E430_9ZZZZ</name>